<feature type="domain" description="PI3K/PI4K catalytic" evidence="14">
    <location>
        <begin position="1826"/>
        <end position="2145"/>
    </location>
</feature>
<dbReference type="Pfam" id="PF25030">
    <property type="entry name" value="M-HEAT_ATR"/>
    <property type="match status" value="1"/>
</dbReference>
<dbReference type="Gene3D" id="3.30.1010.10">
    <property type="entry name" value="Phosphatidylinositol 3-kinase Catalytic Subunit, Chain A, domain 4"/>
    <property type="match status" value="1"/>
</dbReference>
<keyword evidence="7" id="KW-0227">DNA damage</keyword>
<evidence type="ECO:0000256" key="1">
    <source>
        <dbReference type="ARBA" id="ARBA00004123"/>
    </source>
</evidence>
<keyword evidence="11" id="KW-0539">Nucleus</keyword>
<dbReference type="STRING" id="1220162.K1VWK6"/>
<dbReference type="OrthoDB" id="381190at2759"/>
<dbReference type="InParanoid" id="K1VWK6"/>
<comment type="catalytic activity">
    <reaction evidence="12">
        <text>L-threonyl-[protein] + ATP = O-phospho-L-threonyl-[protein] + ADP + H(+)</text>
        <dbReference type="Rhea" id="RHEA:46608"/>
        <dbReference type="Rhea" id="RHEA-COMP:11060"/>
        <dbReference type="Rhea" id="RHEA-COMP:11605"/>
        <dbReference type="ChEBI" id="CHEBI:15378"/>
        <dbReference type="ChEBI" id="CHEBI:30013"/>
        <dbReference type="ChEBI" id="CHEBI:30616"/>
        <dbReference type="ChEBI" id="CHEBI:61977"/>
        <dbReference type="ChEBI" id="CHEBI:456216"/>
        <dbReference type="EC" id="2.7.11.1"/>
    </reaction>
</comment>
<evidence type="ECO:0000256" key="6">
    <source>
        <dbReference type="ARBA" id="ARBA00022741"/>
    </source>
</evidence>
<evidence type="ECO:0000313" key="18">
    <source>
        <dbReference type="Proteomes" id="UP000006757"/>
    </source>
</evidence>
<evidence type="ECO:0000259" key="15">
    <source>
        <dbReference type="PROSITE" id="PS51189"/>
    </source>
</evidence>
<evidence type="ECO:0000256" key="12">
    <source>
        <dbReference type="ARBA" id="ARBA00047899"/>
    </source>
</evidence>
<dbReference type="Gene3D" id="1.25.10.10">
    <property type="entry name" value="Leucine-rich Repeat Variant"/>
    <property type="match status" value="1"/>
</dbReference>
<dbReference type="FunCoup" id="K1VWK6">
    <property type="interactions" value="454"/>
</dbReference>
<dbReference type="CDD" id="cd00892">
    <property type="entry name" value="PIKKc_ATR"/>
    <property type="match status" value="1"/>
</dbReference>
<comment type="caution">
    <text evidence="17">The sequence shown here is derived from an EMBL/GenBank/DDBJ whole genome shotgun (WGS) entry which is preliminary data.</text>
</comment>
<dbReference type="InterPro" id="IPR003152">
    <property type="entry name" value="FATC_dom"/>
</dbReference>
<keyword evidence="9" id="KW-0067">ATP-binding</keyword>
<dbReference type="HOGENOM" id="CLU_000178_2_6_1"/>
<dbReference type="GO" id="GO:0000723">
    <property type="term" value="P:telomere maintenance"/>
    <property type="evidence" value="ECO:0007669"/>
    <property type="project" value="TreeGrafter"/>
</dbReference>
<evidence type="ECO:0000256" key="10">
    <source>
        <dbReference type="ARBA" id="ARBA00023204"/>
    </source>
</evidence>
<dbReference type="eggNOG" id="KOG0890">
    <property type="taxonomic scope" value="Eukaryota"/>
</dbReference>
<sequence>MTNPAPPEADEKLLAELFTHGLASVDVAETDPEATEEAIKRYRKLLRVLVDYCVLRPLSDKTRTEPLEEKVLEQARLSLNVVARHSAACPDVLLFESDDIDTPGPFYAWLITRILTAAVGYEDLPGGEPLVKELEKCIDHVFLVLERDLGDSASSMIGPHRVTKIMNEMVSESTLFGFSDLPSDIATNIFLLNSVLRSTAPFAAAARLGAATVLSSLHSKLHQTSPHRQALYASVIEAALGGSEVRHVLSRAVTTIIELPEDGERLESAIVSLLKAVEESGDSSLRRDVWWALRESGVDTIALDSKVTQQKVLFLLGPIANHVHEGGIEAALEREVLEHWTQQATSRNLLDVRERLKRFMKVPPPVSLKRKRDDNSVEASVMAILKGKMPDLRLDSDLLDSFPGILEKSAAQTLSQSWAQILWRSGKAMSSPERRTRIAAGYASLIVHVADVRTLVSAIYKELVSSDQPQYKSLIQREIIGRFPTLLKGPLRVQETALNLLGDLGRGSPDRELGDILEILIRQLGSTSTIIRSIAYTQLVGIASFRRKQPYNLISPYMERISVLLAECIVPQPMVVAEMMQFIGYNRATFFALDAARKAVIPTLILLQNRPALEALESILNQRLGVLIVEEGADVLAKIFLTPERTQSSLSFVTTLLGEATNNKSPPQAILSKYIQASIVPLLVKIVVELGDKDKARRDVADRALNALQAAEKKQCDDLGSYLKPHMLGVLASLTENLMTPRTPIEHRIKTICSIGFLIELVGDSMASFSPQIIASLQSTLEIPGLRLPTLQTWCKYVELLRFTAVGPYIGATIAAIVANWSNLDPAEREQAKLIVGHIAGNATHLAEFRDDIIRFGHIEELANYNRILLDYRKSWSITEQLEKLIERTDSKNIAIATESMRELRNLLKERHSDVMQLAQGDAFEPVLGQTVRSLLAAATRSADCEELRDLAYECFGVIGALDPDRFATGGEEKSILIESNFTEAEESVDFALNLIKDLLADAFRSTNDPKHQNHLAFAIQELMRFCGFDSRLVKGGNVPSKVQRRWKKLPEDVLKTVNPLLDAQFKQNQIKTRTFEYPIYSTKKTYREWIQVWTVDLIGRVMEVKHEGETNHAQKIFGVFLSEPKNQDVAVAHHLLPHLVLHVLLSGNAIAREQIREEIWDVLRDQVSPAPGSTPEKRMLSAQVIFQLMDHLSRSLRQSRDSDKERRSAVYAVDQLISSIDKELMANAAMKSRAYARSLRSFEERVIHLRTREHKANKDLQTYFESLHEIYAELDEPDGMEGVSAFVVAPSLELQIREHESTGRWTSAQSCWEVRLQQSPEDLKLHVGLLKCLKNLGHYGVLRDHPDWAEELAPFRAEAALAIGDWATVKDMANPPPIAKAFLAIGEGASAVPEAVKIARREIGSGITTRDYGRAYDTILQLHMLREAEMIHNTDLMITHPNSEVTTNGTVIARRQAASLVSSLAQRFETSLPSFRAREEILSKRRTAFRLVKSQRLQGELGQAWIQSAKIARKAGYEQTAYSAALQAERAEAPFAFIQRAKVTRMQGGILKALREIEHPVQDLVIRSENADSVIDLTLDSGDSKKTQEDFRRERNLAKAVLLEARWQNEADRFEQNGVIRRFKKATQLGENLEAPFFHLGRYYDTLAGSTSNVEDIKTIEKMVVDITKLMDRSRGKVMSYQYLTAFPQMISRITHGNKEVQEVLVKLIYRVIRDYPAQSLWPAVGAIQSRNKQRRDIMDQALKKAIELRDRLNDARRLSDILLRLAEDKPVAKVRQVSLSKQYPYVREAFPSRMILPMQDVLTVLLPATGASIKGHNPFPQTAVTIEVEIMPSLQMPKKLVFKGSDGKRYPFLCKPHDDLRKDARLMDFDAMINKFLKSGSEARRRHLYIRTYAVMPLNEECGLLEWVTNTNALNSILEKGYARYGKKVYTSEIYNSLDQARKGGNPIRDVPMVFRDKILPMFRPTVFHEWFLLAWPEPTAWLTARTNYARTLAVMSMIGYVLGLGDRHGENILFDGLTGDTVHVDLNCLFDRAKTFEVPERVPFRLTHNMVDALGVTGVEGSFRKAAEITMGILRQNGDSLMSVLEAFIHDPLVEWTKKKQQDVRTVSDKSLKPIHKKLRGVSGDTIQSVPNQVESLIKQATSDTNLGLMYVGWKPWL</sequence>
<dbReference type="SMART" id="SM01343">
    <property type="entry name" value="FATC"/>
    <property type="match status" value="1"/>
</dbReference>
<dbReference type="GO" id="GO:0005694">
    <property type="term" value="C:chromosome"/>
    <property type="evidence" value="ECO:0007669"/>
    <property type="project" value="TreeGrafter"/>
</dbReference>
<evidence type="ECO:0000256" key="11">
    <source>
        <dbReference type="ARBA" id="ARBA00023242"/>
    </source>
</evidence>
<dbReference type="PROSITE" id="PS51190">
    <property type="entry name" value="FATC"/>
    <property type="match status" value="1"/>
</dbReference>
<evidence type="ECO:0000256" key="3">
    <source>
        <dbReference type="ARBA" id="ARBA00012513"/>
    </source>
</evidence>
<comment type="similarity">
    <text evidence="2">Belongs to the PI3/PI4-kinase family. ATM subfamily.</text>
</comment>
<dbReference type="Pfam" id="PF02260">
    <property type="entry name" value="FATC"/>
    <property type="match status" value="1"/>
</dbReference>
<keyword evidence="4" id="KW-0723">Serine/threonine-protein kinase</keyword>
<dbReference type="InterPro" id="IPR014009">
    <property type="entry name" value="PIK_FAT"/>
</dbReference>
<dbReference type="GO" id="GO:0005634">
    <property type="term" value="C:nucleus"/>
    <property type="evidence" value="ECO:0007669"/>
    <property type="project" value="UniProtKB-SubCell"/>
</dbReference>
<proteinExistence type="inferred from homology"/>
<dbReference type="SMART" id="SM00802">
    <property type="entry name" value="UME"/>
    <property type="match status" value="1"/>
</dbReference>
<dbReference type="Proteomes" id="UP000006757">
    <property type="component" value="Unassembled WGS sequence"/>
</dbReference>
<dbReference type="PANTHER" id="PTHR11139">
    <property type="entry name" value="ATAXIA TELANGIECTASIA MUTATED ATM -RELATED"/>
    <property type="match status" value="1"/>
</dbReference>
<accession>K1VWK6</accession>
<dbReference type="PROSITE" id="PS51189">
    <property type="entry name" value="FAT"/>
    <property type="match status" value="1"/>
</dbReference>
<dbReference type="SUPFAM" id="SSF56112">
    <property type="entry name" value="Protein kinase-like (PK-like)"/>
    <property type="match status" value="1"/>
</dbReference>
<evidence type="ECO:0000259" key="14">
    <source>
        <dbReference type="PROSITE" id="PS50290"/>
    </source>
</evidence>
<evidence type="ECO:0000256" key="4">
    <source>
        <dbReference type="ARBA" id="ARBA00022527"/>
    </source>
</evidence>
<dbReference type="PANTHER" id="PTHR11139:SF125">
    <property type="entry name" value="SERINE_THREONINE-PROTEIN KINASE MEC1"/>
    <property type="match status" value="1"/>
</dbReference>
<dbReference type="InterPro" id="IPR012993">
    <property type="entry name" value="UME"/>
</dbReference>
<dbReference type="OMA" id="NWLDESN"/>
<evidence type="ECO:0000256" key="9">
    <source>
        <dbReference type="ARBA" id="ARBA00022840"/>
    </source>
</evidence>
<dbReference type="Gene3D" id="1.10.1070.11">
    <property type="entry name" value="Phosphatidylinositol 3-/4-kinase, catalytic domain"/>
    <property type="match status" value="1"/>
</dbReference>
<dbReference type="Pfam" id="PF00454">
    <property type="entry name" value="PI3_PI4_kinase"/>
    <property type="match status" value="1"/>
</dbReference>
<dbReference type="GO" id="GO:0000077">
    <property type="term" value="P:DNA damage checkpoint signaling"/>
    <property type="evidence" value="ECO:0007669"/>
    <property type="project" value="TreeGrafter"/>
</dbReference>
<dbReference type="GO" id="GO:0006281">
    <property type="term" value="P:DNA repair"/>
    <property type="evidence" value="ECO:0007669"/>
    <property type="project" value="UniProtKB-KW"/>
</dbReference>
<dbReference type="SUPFAM" id="SSF48371">
    <property type="entry name" value="ARM repeat"/>
    <property type="match status" value="1"/>
</dbReference>
<comment type="subcellular location">
    <subcellularLocation>
        <location evidence="1">Nucleus</location>
    </subcellularLocation>
</comment>
<dbReference type="InterPro" id="IPR036940">
    <property type="entry name" value="PI3/4_kinase_cat_sf"/>
</dbReference>
<dbReference type="InterPro" id="IPR016024">
    <property type="entry name" value="ARM-type_fold"/>
</dbReference>
<keyword evidence="6" id="KW-0547">Nucleotide-binding</keyword>
<keyword evidence="5" id="KW-0808">Transferase</keyword>
<feature type="domain" description="FATC" evidence="16">
    <location>
        <begin position="2129"/>
        <end position="2161"/>
    </location>
</feature>
<dbReference type="EC" id="2.7.11.1" evidence="3"/>
<dbReference type="InterPro" id="IPR056802">
    <property type="entry name" value="ATR-like_M-HEAT"/>
</dbReference>
<dbReference type="PROSITE" id="PS50290">
    <property type="entry name" value="PI3_4_KINASE_3"/>
    <property type="match status" value="1"/>
</dbReference>
<evidence type="ECO:0000256" key="5">
    <source>
        <dbReference type="ARBA" id="ARBA00022679"/>
    </source>
</evidence>
<keyword evidence="8" id="KW-0418">Kinase</keyword>
<dbReference type="InterPro" id="IPR018936">
    <property type="entry name" value="PI3/4_kinase_CS"/>
</dbReference>
<dbReference type="InterPro" id="IPR050517">
    <property type="entry name" value="DDR_Repair_Kinase"/>
</dbReference>
<dbReference type="EMBL" id="AMBO01000240">
    <property type="protein sequence ID" value="EKD03847.1"/>
    <property type="molecule type" value="Genomic_DNA"/>
</dbReference>
<dbReference type="GO" id="GO:0005524">
    <property type="term" value="F:ATP binding"/>
    <property type="evidence" value="ECO:0007669"/>
    <property type="project" value="UniProtKB-KW"/>
</dbReference>
<protein>
    <recommendedName>
        <fullName evidence="3">non-specific serine/threonine protein kinase</fullName>
        <ecNumber evidence="3">2.7.11.1</ecNumber>
    </recommendedName>
</protein>
<dbReference type="Pfam" id="PF08064">
    <property type="entry name" value="UME"/>
    <property type="match status" value="1"/>
</dbReference>
<reference evidence="17 18" key="1">
    <citation type="journal article" date="2012" name="Eukaryot. Cell">
        <title>Genome sequence of the Trichosporon asahii environmental strain CBS 8904.</title>
        <authorList>
            <person name="Yang R.Y."/>
            <person name="Li H.T."/>
            <person name="Zhu H."/>
            <person name="Zhou G.P."/>
            <person name="Wang M."/>
            <person name="Wang L."/>
        </authorList>
    </citation>
    <scope>NUCLEOTIDE SEQUENCE [LARGE SCALE GENOMIC DNA]</scope>
    <source>
        <strain evidence="17 18">CBS 8904</strain>
    </source>
</reference>
<dbReference type="InterPro" id="IPR057564">
    <property type="entry name" value="HEAT_ATR"/>
</dbReference>
<dbReference type="InterPro" id="IPR011989">
    <property type="entry name" value="ARM-like"/>
</dbReference>
<evidence type="ECO:0000313" key="17">
    <source>
        <dbReference type="EMBL" id="EKD03847.1"/>
    </source>
</evidence>
<evidence type="ECO:0000256" key="2">
    <source>
        <dbReference type="ARBA" id="ARBA00010769"/>
    </source>
</evidence>
<evidence type="ECO:0000259" key="16">
    <source>
        <dbReference type="PROSITE" id="PS51190"/>
    </source>
</evidence>
<name>K1VWK6_TRIAC</name>
<evidence type="ECO:0000256" key="7">
    <source>
        <dbReference type="ARBA" id="ARBA00022763"/>
    </source>
</evidence>
<feature type="domain" description="FAT" evidence="15">
    <location>
        <begin position="1225"/>
        <end position="1731"/>
    </location>
</feature>
<dbReference type="InterPro" id="IPR011009">
    <property type="entry name" value="Kinase-like_dom_sf"/>
</dbReference>
<dbReference type="Pfam" id="PF02259">
    <property type="entry name" value="FAT"/>
    <property type="match status" value="1"/>
</dbReference>
<evidence type="ECO:0000256" key="8">
    <source>
        <dbReference type="ARBA" id="ARBA00022777"/>
    </source>
</evidence>
<dbReference type="InterPro" id="IPR000403">
    <property type="entry name" value="PI3/4_kinase_cat_dom"/>
</dbReference>
<organism evidence="17 18">
    <name type="scientific">Trichosporon asahii var. asahii (strain CBS 8904)</name>
    <name type="common">Yeast</name>
    <dbReference type="NCBI Taxonomy" id="1220162"/>
    <lineage>
        <taxon>Eukaryota</taxon>
        <taxon>Fungi</taxon>
        <taxon>Dikarya</taxon>
        <taxon>Basidiomycota</taxon>
        <taxon>Agaricomycotina</taxon>
        <taxon>Tremellomycetes</taxon>
        <taxon>Trichosporonales</taxon>
        <taxon>Trichosporonaceae</taxon>
        <taxon>Trichosporon</taxon>
    </lineage>
</organism>
<comment type="catalytic activity">
    <reaction evidence="13">
        <text>L-seryl-[protein] + ATP = O-phospho-L-seryl-[protein] + ADP + H(+)</text>
        <dbReference type="Rhea" id="RHEA:17989"/>
        <dbReference type="Rhea" id="RHEA-COMP:9863"/>
        <dbReference type="Rhea" id="RHEA-COMP:11604"/>
        <dbReference type="ChEBI" id="CHEBI:15378"/>
        <dbReference type="ChEBI" id="CHEBI:29999"/>
        <dbReference type="ChEBI" id="CHEBI:30616"/>
        <dbReference type="ChEBI" id="CHEBI:83421"/>
        <dbReference type="ChEBI" id="CHEBI:456216"/>
        <dbReference type="EC" id="2.7.11.1"/>
    </reaction>
</comment>
<keyword evidence="18" id="KW-1185">Reference proteome</keyword>
<dbReference type="InterPro" id="IPR003151">
    <property type="entry name" value="PIK-rel_kinase_FAT"/>
</dbReference>
<keyword evidence="10" id="KW-0234">DNA repair</keyword>
<dbReference type="SMART" id="SM00146">
    <property type="entry name" value="PI3Kc"/>
    <property type="match status" value="1"/>
</dbReference>
<dbReference type="PROSITE" id="PS00916">
    <property type="entry name" value="PI3_4_KINASE_2"/>
    <property type="match status" value="1"/>
</dbReference>
<dbReference type="Pfam" id="PF23593">
    <property type="entry name" value="HEAT_ATR"/>
    <property type="match status" value="1"/>
</dbReference>
<evidence type="ECO:0000256" key="13">
    <source>
        <dbReference type="ARBA" id="ARBA00048679"/>
    </source>
</evidence>
<gene>
    <name evidence="17" type="ORF">A1Q2_01860</name>
</gene>
<dbReference type="GO" id="GO:0004674">
    <property type="term" value="F:protein serine/threonine kinase activity"/>
    <property type="evidence" value="ECO:0007669"/>
    <property type="project" value="UniProtKB-KW"/>
</dbReference>